<sequence length="74" mass="8234">MNEQQFLGLVEEILEVETGTIRMTDVLKEIDWDSLADITFIAELDSQLNVSVDANELSNSVTVSDLFGFVNDPV</sequence>
<gene>
    <name evidence="2" type="ORF">FHX76_002009</name>
</gene>
<evidence type="ECO:0000313" key="3">
    <source>
        <dbReference type="Proteomes" id="UP000541033"/>
    </source>
</evidence>
<feature type="domain" description="Carrier" evidence="1">
    <location>
        <begin position="1"/>
        <end position="74"/>
    </location>
</feature>
<dbReference type="SUPFAM" id="SSF47336">
    <property type="entry name" value="ACP-like"/>
    <property type="match status" value="1"/>
</dbReference>
<accession>A0A7X5TU83</accession>
<dbReference type="InterPro" id="IPR036736">
    <property type="entry name" value="ACP-like_sf"/>
</dbReference>
<organism evidence="2 3">
    <name type="scientific">Lysinibacter cavernae</name>
    <dbReference type="NCBI Taxonomy" id="1640652"/>
    <lineage>
        <taxon>Bacteria</taxon>
        <taxon>Bacillati</taxon>
        <taxon>Actinomycetota</taxon>
        <taxon>Actinomycetes</taxon>
        <taxon>Micrococcales</taxon>
        <taxon>Microbacteriaceae</taxon>
        <taxon>Lysinibacter</taxon>
    </lineage>
</organism>
<protein>
    <submittedName>
        <fullName evidence="2">Acyl carrier protein</fullName>
    </submittedName>
</protein>
<reference evidence="2 3" key="1">
    <citation type="submission" date="2020-02" db="EMBL/GenBank/DDBJ databases">
        <title>Sequencing the genomes of 1000 actinobacteria strains.</title>
        <authorList>
            <person name="Klenk H.-P."/>
        </authorList>
    </citation>
    <scope>NUCLEOTIDE SEQUENCE [LARGE SCALE GENOMIC DNA]</scope>
    <source>
        <strain evidence="2 3">DSM 27960</strain>
    </source>
</reference>
<proteinExistence type="predicted"/>
<dbReference type="RefSeq" id="WP_167150531.1">
    <property type="nucleotide sequence ID" value="NZ_JAAMOX010000002.1"/>
</dbReference>
<dbReference type="AlphaFoldDB" id="A0A7X5TU83"/>
<evidence type="ECO:0000313" key="2">
    <source>
        <dbReference type="EMBL" id="NIH54113.1"/>
    </source>
</evidence>
<dbReference type="InterPro" id="IPR009081">
    <property type="entry name" value="PP-bd_ACP"/>
</dbReference>
<comment type="caution">
    <text evidence="2">The sequence shown here is derived from an EMBL/GenBank/DDBJ whole genome shotgun (WGS) entry which is preliminary data.</text>
</comment>
<name>A0A7X5TU83_9MICO</name>
<evidence type="ECO:0000259" key="1">
    <source>
        <dbReference type="PROSITE" id="PS50075"/>
    </source>
</evidence>
<dbReference type="Proteomes" id="UP000541033">
    <property type="component" value="Unassembled WGS sequence"/>
</dbReference>
<dbReference type="Gene3D" id="1.10.1200.10">
    <property type="entry name" value="ACP-like"/>
    <property type="match status" value="1"/>
</dbReference>
<dbReference type="Pfam" id="PF00550">
    <property type="entry name" value="PP-binding"/>
    <property type="match status" value="1"/>
</dbReference>
<dbReference type="PROSITE" id="PS50075">
    <property type="entry name" value="CARRIER"/>
    <property type="match status" value="1"/>
</dbReference>
<dbReference type="EMBL" id="JAAMOX010000002">
    <property type="protein sequence ID" value="NIH54113.1"/>
    <property type="molecule type" value="Genomic_DNA"/>
</dbReference>
<keyword evidence="3" id="KW-1185">Reference proteome</keyword>